<evidence type="ECO:0000256" key="5">
    <source>
        <dbReference type="ARBA" id="ARBA00022807"/>
    </source>
</evidence>
<dbReference type="PROSITE" id="PS00639">
    <property type="entry name" value="THIOL_PROTEASE_HIS"/>
    <property type="match status" value="1"/>
</dbReference>
<dbReference type="GO" id="GO:0004197">
    <property type="term" value="F:cysteine-type endopeptidase activity"/>
    <property type="evidence" value="ECO:0007669"/>
    <property type="project" value="InterPro"/>
</dbReference>
<dbReference type="PANTHER" id="PTHR12411">
    <property type="entry name" value="CYSTEINE PROTEASE FAMILY C1-RELATED"/>
    <property type="match status" value="1"/>
</dbReference>
<dbReference type="InterPro" id="IPR000169">
    <property type="entry name" value="Pept_cys_AS"/>
</dbReference>
<keyword evidence="2" id="KW-0645">Protease</keyword>
<keyword evidence="10" id="KW-1185">Reference proteome</keyword>
<keyword evidence="7" id="KW-0325">Glycoprotein</keyword>
<evidence type="ECO:0000256" key="7">
    <source>
        <dbReference type="ARBA" id="ARBA00023180"/>
    </source>
</evidence>
<keyword evidence="5" id="KW-0788">Thiol protease</keyword>
<accession>A0AAQ3NHM2</accession>
<dbReference type="Gene3D" id="3.90.70.10">
    <property type="entry name" value="Cysteine proteinases"/>
    <property type="match status" value="1"/>
</dbReference>
<dbReference type="InterPro" id="IPR038765">
    <property type="entry name" value="Papain-like_cys_pep_sf"/>
</dbReference>
<proteinExistence type="inferred from homology"/>
<evidence type="ECO:0000256" key="2">
    <source>
        <dbReference type="ARBA" id="ARBA00022670"/>
    </source>
</evidence>
<dbReference type="InterPro" id="IPR013128">
    <property type="entry name" value="Peptidase_C1A"/>
</dbReference>
<dbReference type="AlphaFoldDB" id="A0AAQ3NHM2"/>
<dbReference type="InterPro" id="IPR012599">
    <property type="entry name" value="Propeptide_C1A"/>
</dbReference>
<evidence type="ECO:0000313" key="10">
    <source>
        <dbReference type="Proteomes" id="UP001374535"/>
    </source>
</evidence>
<dbReference type="FunFam" id="3.90.70.10:FF:000081">
    <property type="entry name" value="cathepsin B-like protease 2"/>
    <property type="match status" value="1"/>
</dbReference>
<dbReference type="PRINTS" id="PR00705">
    <property type="entry name" value="PAPAIN"/>
</dbReference>
<dbReference type="SMART" id="SM00645">
    <property type="entry name" value="Pept_C1"/>
    <property type="match status" value="1"/>
</dbReference>
<dbReference type="Proteomes" id="UP001374535">
    <property type="component" value="Chromosome 6"/>
</dbReference>
<dbReference type="InterPro" id="IPR000668">
    <property type="entry name" value="Peptidase_C1A_C"/>
</dbReference>
<name>A0AAQ3NHM2_VIGMU</name>
<evidence type="ECO:0000313" key="9">
    <source>
        <dbReference type="EMBL" id="WVZ08228.1"/>
    </source>
</evidence>
<keyword evidence="6" id="KW-1015">Disulfide bond</keyword>
<sequence length="386" mass="42622">MKTKISGFLFRFIQQQNMALTGLPLATFFLLLSASYLQIAGAEVESLTVLNLNSPILKKSIAQQVNENPEAGWEAAINPRFSNYTVKQFKRLLGAKETPKNVLGSVPVISHPKSLNLPVNFDARTAWSQCSTIGRILDFLSDPCAGVMIQGHCGSCWAFGAVESLSDRFCIHFDVNISLSVNDLLACCGFLCGSGCDGGYPLYAWRYLAHHGVVTEECDPYFDQTGCSHPGCEPAYRTPKCVKKCVSGNQLWKKSKHYSVNAYKVNSNPHDIMAEVYKNGPVEVAFTVYEDFAHYKSGVYKHVTGYVLGGHAVKLIGWGTTDDGVDYWLLANQWNREWGDDGYFKIRRGTNECGIEEEVTAGLPSTKNLVREVTDMDDGAAVSFSM</sequence>
<protein>
    <recommendedName>
        <fullName evidence="8">Peptidase C1A papain C-terminal domain-containing protein</fullName>
    </recommendedName>
</protein>
<feature type="domain" description="Peptidase C1A papain C-terminal" evidence="8">
    <location>
        <begin position="117"/>
        <end position="363"/>
    </location>
</feature>
<gene>
    <name evidence="9" type="ORF">V8G54_021574</name>
</gene>
<dbReference type="CDD" id="cd02620">
    <property type="entry name" value="Peptidase_C1A_CathepsinB"/>
    <property type="match status" value="1"/>
</dbReference>
<dbReference type="Pfam" id="PF08127">
    <property type="entry name" value="Propeptide_C1"/>
    <property type="match status" value="1"/>
</dbReference>
<dbReference type="Pfam" id="PF00112">
    <property type="entry name" value="Peptidase_C1"/>
    <property type="match status" value="1"/>
</dbReference>
<evidence type="ECO:0000256" key="1">
    <source>
        <dbReference type="ARBA" id="ARBA00008455"/>
    </source>
</evidence>
<evidence type="ECO:0000256" key="4">
    <source>
        <dbReference type="ARBA" id="ARBA00022801"/>
    </source>
</evidence>
<evidence type="ECO:0000256" key="3">
    <source>
        <dbReference type="ARBA" id="ARBA00022729"/>
    </source>
</evidence>
<dbReference type="PROSITE" id="PS00139">
    <property type="entry name" value="THIOL_PROTEASE_CYS"/>
    <property type="match status" value="1"/>
</dbReference>
<dbReference type="GO" id="GO:0006508">
    <property type="term" value="P:proteolysis"/>
    <property type="evidence" value="ECO:0007669"/>
    <property type="project" value="UniProtKB-KW"/>
</dbReference>
<keyword evidence="4" id="KW-0378">Hydrolase</keyword>
<keyword evidence="3" id="KW-0732">Signal</keyword>
<dbReference type="EMBL" id="CP144695">
    <property type="protein sequence ID" value="WVZ08228.1"/>
    <property type="molecule type" value="Genomic_DNA"/>
</dbReference>
<organism evidence="9 10">
    <name type="scientific">Vigna mungo</name>
    <name type="common">Black gram</name>
    <name type="synonym">Phaseolus mungo</name>
    <dbReference type="NCBI Taxonomy" id="3915"/>
    <lineage>
        <taxon>Eukaryota</taxon>
        <taxon>Viridiplantae</taxon>
        <taxon>Streptophyta</taxon>
        <taxon>Embryophyta</taxon>
        <taxon>Tracheophyta</taxon>
        <taxon>Spermatophyta</taxon>
        <taxon>Magnoliopsida</taxon>
        <taxon>eudicotyledons</taxon>
        <taxon>Gunneridae</taxon>
        <taxon>Pentapetalae</taxon>
        <taxon>rosids</taxon>
        <taxon>fabids</taxon>
        <taxon>Fabales</taxon>
        <taxon>Fabaceae</taxon>
        <taxon>Papilionoideae</taxon>
        <taxon>50 kb inversion clade</taxon>
        <taxon>NPAAA clade</taxon>
        <taxon>indigoferoid/millettioid clade</taxon>
        <taxon>Phaseoleae</taxon>
        <taxon>Vigna</taxon>
    </lineage>
</organism>
<dbReference type="SUPFAM" id="SSF54001">
    <property type="entry name" value="Cysteine proteinases"/>
    <property type="match status" value="1"/>
</dbReference>
<dbReference type="InterPro" id="IPR025660">
    <property type="entry name" value="Pept_his_AS"/>
</dbReference>
<evidence type="ECO:0000256" key="6">
    <source>
        <dbReference type="ARBA" id="ARBA00023157"/>
    </source>
</evidence>
<comment type="similarity">
    <text evidence="1">Belongs to the peptidase C1 family.</text>
</comment>
<evidence type="ECO:0000259" key="8">
    <source>
        <dbReference type="SMART" id="SM00645"/>
    </source>
</evidence>
<reference evidence="9 10" key="1">
    <citation type="journal article" date="2023" name="Life. Sci Alliance">
        <title>Evolutionary insights into 3D genome organization and epigenetic landscape of Vigna mungo.</title>
        <authorList>
            <person name="Junaid A."/>
            <person name="Singh B."/>
            <person name="Bhatia S."/>
        </authorList>
    </citation>
    <scope>NUCLEOTIDE SEQUENCE [LARGE SCALE GENOMIC DNA]</scope>
    <source>
        <strain evidence="9">Urdbean</strain>
    </source>
</reference>